<dbReference type="Pfam" id="PF00550">
    <property type="entry name" value="PP-binding"/>
    <property type="match status" value="3"/>
</dbReference>
<dbReference type="InterPro" id="IPR013968">
    <property type="entry name" value="PKS_KR"/>
</dbReference>
<dbReference type="Gene3D" id="3.40.47.10">
    <property type="match status" value="3"/>
</dbReference>
<dbReference type="InterPro" id="IPR057326">
    <property type="entry name" value="KR_dom"/>
</dbReference>
<dbReference type="Pfam" id="PF16197">
    <property type="entry name" value="KAsynt_C_assoc"/>
    <property type="match status" value="2"/>
</dbReference>
<evidence type="ECO:0000256" key="4">
    <source>
        <dbReference type="ARBA" id="ARBA00023315"/>
    </source>
</evidence>
<dbReference type="PROSITE" id="PS00606">
    <property type="entry name" value="KS3_1"/>
    <property type="match status" value="3"/>
</dbReference>
<evidence type="ECO:0000313" key="10">
    <source>
        <dbReference type="EMBL" id="MEJ2870703.1"/>
    </source>
</evidence>
<feature type="active site" description="Proton donor; for dehydratase activity" evidence="5">
    <location>
        <position position="1081"/>
    </location>
</feature>
<feature type="active site" description="Proton acceptor; for dehydratase activity" evidence="5">
    <location>
        <position position="4038"/>
    </location>
</feature>
<evidence type="ECO:0000256" key="6">
    <source>
        <dbReference type="SAM" id="MobiDB-lite"/>
    </source>
</evidence>
<sequence>MATDHDDLVKALRSALVESERLRVQNRELTERDGEPIAVVGMSCRLPGGADTPEAFWELLRAGRDGIGSFPDDRGWDLGSLVDPDPDHPGTSYSDQGGFVADPAGFDAELFGISPREALAMDPQQRLLLETAWEAAERAGVDPRSLHRRPVGVFAGTNGQDYASVLLATADGTGEHEGYLSTGNAASVLSGRLSYVLGLEGPSMTVDTACSASLVALHLACQALRRDECSLAFAAGVTVMATPGAFVEFSRQRGLAPDGRCKAFSDAADGTGWGEGAGVLLLERLSDAVAAGHPVLAVVRGSAVNSDGASSGLTAPNGPSQQRVIRAALAAGGLSPADVDVVEAHGTGTSLGDPIEAGALLATYGAAAERVEPLLLGSVKSNIGHTQAAAGVAGVIKMVLALQHGEVPPTLHADRPSTRVDWASGAVQLVTETRPWPDVDRPRRAGVSSFGVSGTNAHVVLEAAPSGVSDGPSLTPDVREAPLAHAVPWVVSARTPEAVVAQAAALAAWPVGSVADVALSLATTRSRFEFGAVLTGSSVEELRSALGTVAARRVGGGRLGVVFTGQGSQRPGMGRDLYDTYDVFRTAFDAVCERFPEDVREIVFGDDAELLAQTQHAQAGLFALEVALFRLFDSWGVTPSVLGGHSIGEISALHCAGVLDLDDACRLVEARGRLMGELPDGGAMVAVAASEDEVREHLTEGVDLAAVNGPQACVISGDEAAVAEVASHFERTKKLTVSHAFHSARMEPMLDRFREVVAGLTFYEPRIPVVSNGCAEQITDPEHWVSHVRDTVRFADTLTTMDAGVVLELGPDATLSALAEHGIPARPDVMKALGQLHAAGVDVDWRRVLPGAHRVDLPTYPFRHERFWPSTVAAGRPGDPAALGLAAAGHPLLGAAVAIAGDGDGLLLSGRLSLTAQPWLAGHAIRGAVLFPGTGFLELALHAAATAGADGVRELTLGAPLELPEQGGVAVQVLVGSPDDEGVRSIAIHSRPDGNDDWTRHADGAVGPVAPPVPPATDRGEPIDVDGLYDALAGIGFDYGATFRGLRAAWRDGEAVVAEVALPDDDHDAAAGFGVHPALFDAALHTVGLGAFVDAEEAARGHLPFSWTDVRLDATGATALQVRIAPVRPGTVTLTLTDPEGGAVVSVGALVLRPPAAPTAVGPERDALFTVDWVPVAPADAAGPDEPTTLLDATGHDDAVAATSAVLPALRAALEADAPVVVWTRGAVATGPDEDVPDLAGAAVVGLVRSAQSEHPGRILLVDATAAETGRAIATAAAAGESQVAVRDGHVLAPRLVRAGGASPDVLVWDPAGTVVITGAGGALGGLVARHLVAQHGVTDLLLLSRRGPSTPTSVELVADLGVRGARATVVACDVADRDALAAALARATRPITGVVHAAGVLDDATLDGLTPERLAAVLAPKALAARHLDELTVDAPISAFVLFSSVAGTTGAPGQGNYAAANAALDALAAHRRAHGRPATALAWGLWDGGGMAAGLDDTDRARIDRGGVDALTAEDGLALLDAALARSNADGPALLVPARLDLAAVAARADDGVPPLFRALVRARPRRAATTERAAGSWAARVLGASPADRRGLVLDLVRGEVAAVLGHADATSIAPERAFTDLGFDSLTGVELRNRLSTALGTRLPATLVFDHPTSAALVDLVLAELTGDDLDEPAAPAVATPIDPAEPIAIVGMACRYPGGVTSPEDLWRLVADGVDGITGFPTDRGWEIERLYHPDPDHPGTSYTREGGFLHTAAGFDAAFFGIHPREALAMDPQQRLLLETSWEALERGGIDPAHVRGSRTGVFAGVMYHDYAAGITDFPDGVEGYLGTGGAGSVLSGRVAYALGLEGPAVTVDTACSSSLVALHLAAQALRAGECDLALAGGVAVMATPGTFVDFSRQRGLAADGRCKSYADDADGTGWGEGVGVLLVERLSDAQRLGHPVVAVVRGSAVNQDGASNGLTAPNGPSQRRVIRAALAAGGVDAAGVDAVEGHGTGTPLGDPIEAQALLATYGAAPERTEPLWLGSIKSNIGHTQAAAGVAGVIKMAMAMRHGTLPASLHLERPNDEVDWSAGAVSLLAESRPWPEVAARPRRAGVSSFGISGTNAHVVLEAPPGDVSSAAMLTLDGTKVGGTAVPWVLSARTPEAVSAQAAALSAWPVESAADVAFSLVTTRSRFEWSAVVTGSSVEELREGLRSVSPVRAGSGELGIVFTGQGSQHPGMGRELYDGFEVFRTAFDAVCERFPEDVRGIVFGDDADLLARTEHAQPGLFALEVALFRLFESWGVTPAVLGGHSIGEISALHCAGVLDLDDACRLVEARGRLMGELPDGGSMVAVAASEDEVRQHLTKGVDLAAVNGPQACVISGDEQAVAEVAAHFERTKQLTVSHAFHSARMEPMLAQFREVVAGLTFHAPQIPVVSNGSTEQIGDPEHWVSHVRDTVRFADTLTTMDAGVVLELGPDATLSALAEHGIPAQPDVMKALGQLHAAGVGVDWRQVLPGAQPTDLPTYPWQHQRFWLESQPAPEQANDPVEQAFWDAVEREDLETIAATVDTEPGPLLEAVPLLAAWRRRRHEDTARAGWRYREAWQTLTLDRTARLTGTWWIVGSADDPSVPAVMNALELGGATPRLVGTALPDEVPAGIVVLPADATEVLRVVQEAPLGAPVWGLTRGAMTTGPMDPVTDAAAAQVWGLGRTVALEDPDRWGGLIDLGADPDPRDLAAVLAGHEDQVALRDTGALGRRLRRVASGPEEPWTAPADGTVVVTGASGALGGRVARWLVERGARDVLLLSRRGTDDLAAEITTDGVTARSVRCDVADREALAAALAGVDVRVVVHTAGVLDDGVVSGLTPDRLTAVLDPKARAAEHLDELCPDAALVLFSSTSGALGSPGQANYAAANAHLDALASRRRAHGRHALAVAWGAWGGGGMVGDDGRLERTGVAAMDPDAALTVLGQALVEDATTLVVTDVRWDVFAPGFTAARPSPLLGGISEVGEAAAPESSPSSWGDELAALAPGERRRRLVELVRERVAAVLGHRSVTAVEADRAFTDLGFDSLTAVELRNVLTAATGLTLGTTLVFDHPTPQALAAHLDELVAGSDAGEEVPTTTAVAGDPVVIVGMGCRFPGGVTSPESLWALLERGAEGIAGFPDDRGWDLDALHTDTRVGGFLDDAAAFDPGFFGISPREALAMDPQQRSLLETSWEAIERAGLDPRSLRGSRTGVFAGTNGQDYTALLAGAAHELQGQEGTGNAASVVSGRVSYALGLEGPAVTVDTACSSSLVTLHMAVQALQRGECDLALAGGVTVMSTPTAFVEFSRQGGLAPDGRCKAFSDDADGTGWGEGVGMVLVERLSDARAAGHRVLAVVRGSAVNQDGASNGLTAPNGPAQQRVIRAALAAGGLSAADVDAVEAHGTGTSLGDPIEAGALLATYGQRAGEPLYVGAIKSNLGHTQAAAGVAGVIKMVLAMQRGVLPASLHVGEPSSKVDWSAGAVSLLAASRPWPEVVGRPRRAGVSSFGISGTNAHVVLEAPPGDVSGGTRLPSSVSGGTRSVPEVGAPDVSGGTRLPSSVRGGTRSVPEVGASDVSDGPSLTPDVRTAPLAHPVPWVLSARTAEAVTAQAAALAAWPTESVADVAFSLATTRSRFEWSAVVTGSATEHLQTALRSVSPVRAGSGELGIVFTGQGSQQPGMGRELYDTYGVFRAAFDAVCERFPDDVRGIVFGEDAELLAQTQHAQAGLFALEVALFRLVESWGVQPSVLGGHSIGEISALHCARVLDLDDACHLVEARGRLMGELPTGGSMVAVAASEDEVREHLTDGVDLAAVNGPQACVISGDEAAVQAVASHFERTKQLQVSHAFHSARMEPMLDQFRDVVQQLTFHEPTIPVVSNGSTEQITDPEHWVSHVRDTVRFADTLTTMDAGVVLELGPDATLSSLAEHGIAAGPDVMKALGQLHAAGIEIDWRQVLPDARPTDLPTYPWQHARYWPTMAAPTPGNATGLGQDATGHLLLGAAVRPADRDAAWFTGRIGPRTHPWLADHEVLGAVLFPGTGFLDLVAHVGRSVGAPRVAELTLETPLVLDGPVDVQVAVDAAAPDGHRTVGVHARPEGTSTWTRHATGSLAPEDEQPPADLGSWPPADAESVDVTDLYPTLADGGFGYGPAFRGLTAAWRRDEELFVEVGLPESEHAGAARCEVHPALLDAVLHGVGLDVLDDAGRLPFSWTGVTVHAPGRTALRARITRVADDAVRLDLADADGVPVATVEGLVLRAVAADRPRSLHAVDWLPAPTVPTPPAPLGLVGDDVFGLGLPDHPGDRSTAVVTVDVPDDELLTAAHRAAARALETVTTAPGERLVVVTRGAVDAGTTPRPAVAPVWGLVRAAQSENPGRIVLVDLDPADGAPFPDLPALLAGLGDEPQVAVRDGAPMVPRLVRADPAEPPQLDGLVVVTGATGGLARRLVRHLVDARGVRDLLLVARRTEPLAELTAELQHAGARVGVARCDVADRASVYALAAGLDRPVATLVHTAGVLDDGLVDGLTLDRLDRVLDPKVDGARHLVEALDPGRVVLYSAFAGIVGSPGQANYAAANAFLDALAADLRARGRAATALAWGLWDTGMADTLDEADRARMARGGVGALDEAEGHALFDAALDHERALLVPVRLDLPALRRAAVVPPLLRVLVPPPAEGAARVDEPAEDLRAKLAGTPPGRRDRVVLDRVRREVAAVLGHAGPDAVDPDQGFLESGFDSLTAVELRNRLGAATGLRLPATVTFDHPTPRELAVHLRGEIGDDLGPAATQVDTLAPLAELDRLEASLRSAGAGDDREQVADRLRHLLDWWTDATPGNGHQNGNGHTNGHANGHTNGHGHGNGHSEDDVDLTSASADDLFELLDAELGTSPGADA</sequence>
<feature type="domain" description="Ketosynthase family 3 (KS3)" evidence="8">
    <location>
        <begin position="1689"/>
        <end position="2116"/>
    </location>
</feature>
<feature type="active site" description="Proton acceptor; for dehydratase activity" evidence="5">
    <location>
        <position position="923"/>
    </location>
</feature>
<proteinExistence type="predicted"/>
<dbReference type="SUPFAM" id="SSF51735">
    <property type="entry name" value="NAD(P)-binding Rossmann-fold domains"/>
    <property type="match status" value="6"/>
</dbReference>
<dbReference type="Pfam" id="PF22953">
    <property type="entry name" value="SpnB_Rossmann"/>
    <property type="match status" value="2"/>
</dbReference>
<dbReference type="InterPro" id="IPR006162">
    <property type="entry name" value="Ppantetheine_attach_site"/>
</dbReference>
<reference evidence="10 11" key="1">
    <citation type="submission" date="2024-03" db="EMBL/GenBank/DDBJ databases">
        <title>Actinomycetospora sp. OC33-EN08, a novel actinomycete isolated from wild orchid (Aerides multiflora).</title>
        <authorList>
            <person name="Suriyachadkun C."/>
        </authorList>
    </citation>
    <scope>NUCLEOTIDE SEQUENCE [LARGE SCALE GENOMIC DNA]</scope>
    <source>
        <strain evidence="10 11">OC33-EN08</strain>
    </source>
</reference>
<dbReference type="PROSITE" id="PS50075">
    <property type="entry name" value="CARRIER"/>
    <property type="match status" value="3"/>
</dbReference>
<accession>A0ABU8MUT6</accession>
<dbReference type="InterPro" id="IPR016036">
    <property type="entry name" value="Malonyl_transacylase_ACP-bd"/>
</dbReference>
<dbReference type="CDD" id="cd00833">
    <property type="entry name" value="PKS"/>
    <property type="match status" value="3"/>
</dbReference>
<dbReference type="SUPFAM" id="SSF52151">
    <property type="entry name" value="FabD/lysophospholipase-like"/>
    <property type="match status" value="3"/>
</dbReference>
<keyword evidence="2" id="KW-0597">Phosphoprotein</keyword>
<evidence type="ECO:0000259" key="9">
    <source>
        <dbReference type="PROSITE" id="PS52019"/>
    </source>
</evidence>
<dbReference type="InterPro" id="IPR016035">
    <property type="entry name" value="Acyl_Trfase/lysoPLipase"/>
</dbReference>
<dbReference type="Gene3D" id="3.40.50.720">
    <property type="entry name" value="NAD(P)-binding Rossmann-like Domain"/>
    <property type="match status" value="3"/>
</dbReference>
<keyword evidence="4" id="KW-0012">Acyltransferase</keyword>
<evidence type="ECO:0000313" key="11">
    <source>
        <dbReference type="Proteomes" id="UP001385809"/>
    </source>
</evidence>
<keyword evidence="3" id="KW-0808">Transferase</keyword>
<dbReference type="RefSeq" id="WP_337697274.1">
    <property type="nucleotide sequence ID" value="NZ_JBBEGN010000015.1"/>
</dbReference>
<feature type="region of interest" description="Disordered" evidence="6">
    <location>
        <begin position="4837"/>
        <end position="4872"/>
    </location>
</feature>
<dbReference type="SMART" id="SM00827">
    <property type="entry name" value="PKS_AT"/>
    <property type="match status" value="3"/>
</dbReference>
<dbReference type="InterPro" id="IPR020807">
    <property type="entry name" value="PKS_DH"/>
</dbReference>
<feature type="compositionally biased region" description="Low complexity" evidence="6">
    <location>
        <begin position="4839"/>
        <end position="4857"/>
    </location>
</feature>
<dbReference type="Pfam" id="PF00698">
    <property type="entry name" value="Acyl_transf_1"/>
    <property type="match status" value="3"/>
</dbReference>
<dbReference type="InterPro" id="IPR020841">
    <property type="entry name" value="PKS_Beta-ketoAc_synthase_dom"/>
</dbReference>
<feature type="domain" description="Ketosynthase family 3 (KS3)" evidence="8">
    <location>
        <begin position="34"/>
        <end position="463"/>
    </location>
</feature>
<dbReference type="PROSITE" id="PS52004">
    <property type="entry name" value="KS3_2"/>
    <property type="match status" value="3"/>
</dbReference>
<protein>
    <submittedName>
        <fullName evidence="10">SDR family NAD(P)-dependent oxidoreductase</fullName>
    </submittedName>
</protein>
<feature type="domain" description="PKS/mFAS DH" evidence="9">
    <location>
        <begin position="4006"/>
        <end position="4274"/>
    </location>
</feature>
<feature type="domain" description="Carrier" evidence="7">
    <location>
        <begin position="3022"/>
        <end position="3097"/>
    </location>
</feature>
<feature type="region of interest" description="Disordered" evidence="6">
    <location>
        <begin position="3530"/>
        <end position="3591"/>
    </location>
</feature>
<dbReference type="SMART" id="SM00823">
    <property type="entry name" value="PKS_PP"/>
    <property type="match status" value="3"/>
</dbReference>
<dbReference type="Gene3D" id="6.10.140.1830">
    <property type="match status" value="1"/>
</dbReference>
<evidence type="ECO:0000259" key="7">
    <source>
        <dbReference type="PROSITE" id="PS50075"/>
    </source>
</evidence>
<dbReference type="Gene3D" id="3.30.70.3290">
    <property type="match status" value="3"/>
</dbReference>
<dbReference type="Pfam" id="PF18369">
    <property type="entry name" value="PKS_DE"/>
    <property type="match status" value="1"/>
</dbReference>
<dbReference type="InterPro" id="IPR041618">
    <property type="entry name" value="PKS_DE"/>
</dbReference>
<dbReference type="InterPro" id="IPR001227">
    <property type="entry name" value="Ac_transferase_dom_sf"/>
</dbReference>
<evidence type="ECO:0000256" key="2">
    <source>
        <dbReference type="ARBA" id="ARBA00022553"/>
    </source>
</evidence>
<feature type="domain" description="PKS/mFAS DH" evidence="9">
    <location>
        <begin position="890"/>
        <end position="1161"/>
    </location>
</feature>
<dbReference type="PROSITE" id="PS52019">
    <property type="entry name" value="PKS_MFAS_DH"/>
    <property type="match status" value="2"/>
</dbReference>
<feature type="region of interest" description="N-terminal hotdog fold" evidence="5">
    <location>
        <begin position="4006"/>
        <end position="4126"/>
    </location>
</feature>
<dbReference type="Gene3D" id="3.40.366.10">
    <property type="entry name" value="Malonyl-Coenzyme A Acyl Carrier Protein, domain 2"/>
    <property type="match status" value="3"/>
</dbReference>
<dbReference type="CDD" id="cd08952">
    <property type="entry name" value="KR_1_SDR_x"/>
    <property type="match status" value="1"/>
</dbReference>
<dbReference type="InterPro" id="IPR014030">
    <property type="entry name" value="Ketoacyl_synth_N"/>
</dbReference>
<gene>
    <name evidence="10" type="ORF">WCD74_23270</name>
</gene>
<dbReference type="Pfam" id="PF00109">
    <property type="entry name" value="ketoacyl-synt"/>
    <property type="match status" value="3"/>
</dbReference>
<feature type="region of interest" description="C-terminal hotdog fold" evidence="5">
    <location>
        <begin position="4138"/>
        <end position="4274"/>
    </location>
</feature>
<dbReference type="InterPro" id="IPR014043">
    <property type="entry name" value="Acyl_transferase_dom"/>
</dbReference>
<evidence type="ECO:0000256" key="1">
    <source>
        <dbReference type="ARBA" id="ARBA00022450"/>
    </source>
</evidence>
<feature type="region of interest" description="C-terminal hotdog fold" evidence="5">
    <location>
        <begin position="1020"/>
        <end position="1161"/>
    </location>
</feature>
<evidence type="ECO:0000256" key="3">
    <source>
        <dbReference type="ARBA" id="ARBA00022679"/>
    </source>
</evidence>
<keyword evidence="11" id="KW-1185">Reference proteome</keyword>
<dbReference type="PANTHER" id="PTHR43775:SF51">
    <property type="entry name" value="INACTIVE PHENOLPHTHIOCEROL SYNTHESIS POLYKETIDE SYNTHASE TYPE I PKS1-RELATED"/>
    <property type="match status" value="1"/>
</dbReference>
<dbReference type="SUPFAM" id="SSF53901">
    <property type="entry name" value="Thiolase-like"/>
    <property type="match status" value="3"/>
</dbReference>
<dbReference type="Pfam" id="PF21089">
    <property type="entry name" value="PKS_DH_N"/>
    <property type="match status" value="2"/>
</dbReference>
<dbReference type="InterPro" id="IPR032821">
    <property type="entry name" value="PKS_assoc"/>
</dbReference>
<dbReference type="SUPFAM" id="SSF47336">
    <property type="entry name" value="ACP-like"/>
    <property type="match status" value="3"/>
</dbReference>
<dbReference type="EMBL" id="JBBEGN010000015">
    <property type="protein sequence ID" value="MEJ2870703.1"/>
    <property type="molecule type" value="Genomic_DNA"/>
</dbReference>
<dbReference type="Pfam" id="PF14765">
    <property type="entry name" value="PS-DH"/>
    <property type="match status" value="2"/>
</dbReference>
<dbReference type="InterPro" id="IPR050091">
    <property type="entry name" value="PKS_NRPS_Biosynth_Enz"/>
</dbReference>
<keyword evidence="1" id="KW-0596">Phosphopantetheine</keyword>
<dbReference type="InterPro" id="IPR014031">
    <property type="entry name" value="Ketoacyl_synth_C"/>
</dbReference>
<feature type="domain" description="Carrier" evidence="7">
    <location>
        <begin position="1594"/>
        <end position="1669"/>
    </location>
</feature>
<dbReference type="InterPro" id="IPR009081">
    <property type="entry name" value="PP-bd_ACP"/>
</dbReference>
<feature type="region of interest" description="Disordered" evidence="6">
    <location>
        <begin position="4097"/>
        <end position="4137"/>
    </location>
</feature>
<dbReference type="InterPro" id="IPR055123">
    <property type="entry name" value="SpnB-like_Rossmann"/>
</dbReference>
<dbReference type="InterPro" id="IPR049551">
    <property type="entry name" value="PKS_DH_C"/>
</dbReference>
<dbReference type="InterPro" id="IPR036291">
    <property type="entry name" value="NAD(P)-bd_dom_sf"/>
</dbReference>
<dbReference type="CDD" id="cd08956">
    <property type="entry name" value="KR_3_FAS_SDR_x"/>
    <property type="match status" value="2"/>
</dbReference>
<dbReference type="InterPro" id="IPR036736">
    <property type="entry name" value="ACP-like_sf"/>
</dbReference>
<feature type="region of interest" description="N-terminal hotdog fold" evidence="5">
    <location>
        <begin position="890"/>
        <end position="1013"/>
    </location>
</feature>
<dbReference type="InterPro" id="IPR016039">
    <property type="entry name" value="Thiolase-like"/>
</dbReference>
<dbReference type="Gene3D" id="1.10.1200.10">
    <property type="entry name" value="ACP-like"/>
    <property type="match status" value="3"/>
</dbReference>
<dbReference type="PROSITE" id="PS00012">
    <property type="entry name" value="PHOSPHOPANTETHEINE"/>
    <property type="match status" value="2"/>
</dbReference>
<dbReference type="Proteomes" id="UP001385809">
    <property type="component" value="Unassembled WGS sequence"/>
</dbReference>
<feature type="domain" description="Ketosynthase family 3 (KS3)" evidence="8">
    <location>
        <begin position="3114"/>
        <end position="3530"/>
    </location>
</feature>
<dbReference type="InterPro" id="IPR020806">
    <property type="entry name" value="PKS_PP-bd"/>
</dbReference>
<evidence type="ECO:0000259" key="8">
    <source>
        <dbReference type="PROSITE" id="PS52004"/>
    </source>
</evidence>
<dbReference type="SUPFAM" id="SSF55048">
    <property type="entry name" value="Probable ACP-binding domain of malonyl-CoA ACP transacylase"/>
    <property type="match status" value="3"/>
</dbReference>
<dbReference type="Pfam" id="PF02801">
    <property type="entry name" value="Ketoacyl-synt_C"/>
    <property type="match status" value="3"/>
</dbReference>
<dbReference type="SMART" id="SM00826">
    <property type="entry name" value="PKS_DH"/>
    <property type="match status" value="2"/>
</dbReference>
<dbReference type="InterPro" id="IPR018201">
    <property type="entry name" value="Ketoacyl_synth_AS"/>
</dbReference>
<dbReference type="InterPro" id="IPR042104">
    <property type="entry name" value="PKS_dehydratase_sf"/>
</dbReference>
<dbReference type="InterPro" id="IPR049900">
    <property type="entry name" value="PKS_mFAS_DH"/>
</dbReference>
<dbReference type="SMART" id="SM01294">
    <property type="entry name" value="PKS_PP_betabranch"/>
    <property type="match status" value="3"/>
</dbReference>
<feature type="domain" description="Carrier" evidence="7">
    <location>
        <begin position="4708"/>
        <end position="4783"/>
    </location>
</feature>
<dbReference type="SMART" id="SM00822">
    <property type="entry name" value="PKS_KR"/>
    <property type="match status" value="3"/>
</dbReference>
<dbReference type="PANTHER" id="PTHR43775">
    <property type="entry name" value="FATTY ACID SYNTHASE"/>
    <property type="match status" value="1"/>
</dbReference>
<dbReference type="InterPro" id="IPR049552">
    <property type="entry name" value="PKS_DH_N"/>
</dbReference>
<name>A0ABU8MUT6_9PSEU</name>
<dbReference type="SMART" id="SM00825">
    <property type="entry name" value="PKS_KS"/>
    <property type="match status" value="3"/>
</dbReference>
<feature type="active site" description="Proton donor; for dehydratase activity" evidence="5">
    <location>
        <position position="4199"/>
    </location>
</feature>
<evidence type="ECO:0000256" key="5">
    <source>
        <dbReference type="PROSITE-ProRule" id="PRU01363"/>
    </source>
</evidence>
<comment type="caution">
    <text evidence="10">The sequence shown here is derived from an EMBL/GenBank/DDBJ whole genome shotgun (WGS) entry which is preliminary data.</text>
</comment>
<dbReference type="Pfam" id="PF08659">
    <property type="entry name" value="KR"/>
    <property type="match status" value="3"/>
</dbReference>
<organism evidence="10 11">
    <name type="scientific">Actinomycetospora aurantiaca</name>
    <dbReference type="NCBI Taxonomy" id="3129233"/>
    <lineage>
        <taxon>Bacteria</taxon>
        <taxon>Bacillati</taxon>
        <taxon>Actinomycetota</taxon>
        <taxon>Actinomycetes</taxon>
        <taxon>Pseudonocardiales</taxon>
        <taxon>Pseudonocardiaceae</taxon>
        <taxon>Actinomycetospora</taxon>
    </lineage>
</organism>
<dbReference type="Gene3D" id="3.10.129.110">
    <property type="entry name" value="Polyketide synthase dehydratase"/>
    <property type="match status" value="2"/>
</dbReference>